<name>A0A8T1PTP4_CARIL</name>
<feature type="region of interest" description="Disordered" evidence="1">
    <location>
        <begin position="43"/>
        <end position="65"/>
    </location>
</feature>
<gene>
    <name evidence="2" type="ORF">CIPAW_08G096000</name>
</gene>
<feature type="compositionally biased region" description="Polar residues" evidence="1">
    <location>
        <begin position="43"/>
        <end position="52"/>
    </location>
</feature>
<accession>A0A8T1PTP4</accession>
<proteinExistence type="predicted"/>
<protein>
    <submittedName>
        <fullName evidence="2">Uncharacterized protein</fullName>
    </submittedName>
</protein>
<dbReference type="Proteomes" id="UP000811609">
    <property type="component" value="Chromosome 8"/>
</dbReference>
<evidence type="ECO:0000313" key="3">
    <source>
        <dbReference type="Proteomes" id="UP000811609"/>
    </source>
</evidence>
<reference evidence="2" key="1">
    <citation type="submission" date="2020-12" db="EMBL/GenBank/DDBJ databases">
        <title>WGS assembly of Carya illinoinensis cv. Pawnee.</title>
        <authorList>
            <person name="Platts A."/>
            <person name="Shu S."/>
            <person name="Wright S."/>
            <person name="Barry K."/>
            <person name="Edger P."/>
            <person name="Pires J.C."/>
            <person name="Schmutz J."/>
        </authorList>
    </citation>
    <scope>NUCLEOTIDE SEQUENCE</scope>
    <source>
        <tissue evidence="2">Leaf</tissue>
    </source>
</reference>
<evidence type="ECO:0000313" key="2">
    <source>
        <dbReference type="EMBL" id="KAG6645053.1"/>
    </source>
</evidence>
<keyword evidence="3" id="KW-1185">Reference proteome</keyword>
<evidence type="ECO:0000256" key="1">
    <source>
        <dbReference type="SAM" id="MobiDB-lite"/>
    </source>
</evidence>
<dbReference type="AlphaFoldDB" id="A0A8T1PTP4"/>
<organism evidence="2 3">
    <name type="scientific">Carya illinoinensis</name>
    <name type="common">Pecan</name>
    <dbReference type="NCBI Taxonomy" id="32201"/>
    <lineage>
        <taxon>Eukaryota</taxon>
        <taxon>Viridiplantae</taxon>
        <taxon>Streptophyta</taxon>
        <taxon>Embryophyta</taxon>
        <taxon>Tracheophyta</taxon>
        <taxon>Spermatophyta</taxon>
        <taxon>Magnoliopsida</taxon>
        <taxon>eudicotyledons</taxon>
        <taxon>Gunneridae</taxon>
        <taxon>Pentapetalae</taxon>
        <taxon>rosids</taxon>
        <taxon>fabids</taxon>
        <taxon>Fagales</taxon>
        <taxon>Juglandaceae</taxon>
        <taxon>Carya</taxon>
    </lineage>
</organism>
<dbReference type="EMBL" id="CM031816">
    <property type="protein sequence ID" value="KAG6645053.1"/>
    <property type="molecule type" value="Genomic_DNA"/>
</dbReference>
<comment type="caution">
    <text evidence="2">The sequence shown here is derived from an EMBL/GenBank/DDBJ whole genome shotgun (WGS) entry which is preliminary data.</text>
</comment>
<sequence length="65" mass="7358">MKFCKKYQEYMQGQEKTIPGLGLKQLKKTLKKCRSDLQSENGINGVHDNQTCPDHCPGSATSKWT</sequence>